<protein>
    <submittedName>
        <fullName evidence="4">EB domain-containing protein</fullName>
    </submittedName>
</protein>
<proteinExistence type="predicted"/>
<dbReference type="WBParaSite" id="L893_g17048.t1">
    <property type="protein sequence ID" value="L893_g17048.t1"/>
    <property type="gene ID" value="L893_g17048"/>
</dbReference>
<keyword evidence="2" id="KW-0732">Signal</keyword>
<keyword evidence="3" id="KW-1185">Reference proteome</keyword>
<dbReference type="AlphaFoldDB" id="A0A1I7YKI9"/>
<sequence length="183" mass="21148">MQVALHPVITIFLCIYFLDGTDSVICNCNLWDCSVGETECEGKHCVYGQFHFIMPDATCVPEEPQLRGKEWFYASCSQDDLEEEGCFDVDYESNPLSSEHNAKRVCRCKTTKCNNASYARKYDADLAERDKIKEEMKKLDDERWKATHLKEIVVEALDRNRRRSSGSFGERGTCDTAKDQRRY</sequence>
<feature type="chain" id="PRO_5009312348" evidence="2">
    <location>
        <begin position="24"/>
        <end position="183"/>
    </location>
</feature>
<accession>A0A1I7YKI9</accession>
<evidence type="ECO:0000256" key="1">
    <source>
        <dbReference type="SAM" id="MobiDB-lite"/>
    </source>
</evidence>
<evidence type="ECO:0000313" key="3">
    <source>
        <dbReference type="Proteomes" id="UP000095287"/>
    </source>
</evidence>
<dbReference type="Proteomes" id="UP000095287">
    <property type="component" value="Unplaced"/>
</dbReference>
<name>A0A1I7YKI9_9BILA</name>
<feature type="signal peptide" evidence="2">
    <location>
        <begin position="1"/>
        <end position="23"/>
    </location>
</feature>
<organism evidence="3 4">
    <name type="scientific">Steinernema glaseri</name>
    <dbReference type="NCBI Taxonomy" id="37863"/>
    <lineage>
        <taxon>Eukaryota</taxon>
        <taxon>Metazoa</taxon>
        <taxon>Ecdysozoa</taxon>
        <taxon>Nematoda</taxon>
        <taxon>Chromadorea</taxon>
        <taxon>Rhabditida</taxon>
        <taxon>Tylenchina</taxon>
        <taxon>Panagrolaimomorpha</taxon>
        <taxon>Strongyloidoidea</taxon>
        <taxon>Steinernematidae</taxon>
        <taxon>Steinernema</taxon>
    </lineage>
</organism>
<reference evidence="4" key="1">
    <citation type="submission" date="2016-11" db="UniProtKB">
        <authorList>
            <consortium name="WormBaseParasite"/>
        </authorList>
    </citation>
    <scope>IDENTIFICATION</scope>
</reference>
<evidence type="ECO:0000313" key="4">
    <source>
        <dbReference type="WBParaSite" id="L893_g17048.t1"/>
    </source>
</evidence>
<evidence type="ECO:0000256" key="2">
    <source>
        <dbReference type="SAM" id="SignalP"/>
    </source>
</evidence>
<feature type="region of interest" description="Disordered" evidence="1">
    <location>
        <begin position="161"/>
        <end position="183"/>
    </location>
</feature>
<feature type="compositionally biased region" description="Basic and acidic residues" evidence="1">
    <location>
        <begin position="172"/>
        <end position="183"/>
    </location>
</feature>